<dbReference type="GO" id="GO:0061665">
    <property type="term" value="F:SUMO ligase activity"/>
    <property type="evidence" value="ECO:0007669"/>
    <property type="project" value="TreeGrafter"/>
</dbReference>
<feature type="domain" description="SP-RING-type" evidence="4">
    <location>
        <begin position="263"/>
        <end position="319"/>
    </location>
</feature>
<dbReference type="Gene3D" id="3.30.40.10">
    <property type="entry name" value="Zinc/RING finger domain, C3HC4 (zinc finger)"/>
    <property type="match status" value="1"/>
</dbReference>
<sequence length="368" mass="42660">QNQQAIAVLNEIILVITGSKIDVMQLTQQHLKQISAMELKKIALLICYAFKEDQPVQQTKQCHVEFLHALIPILTTKKPIFTIPQRCPADLKQIYEDLCAKFQVQVQIQSFNFDYLQIINKLPALFQYKKLKVVALYKIEPDKFQFQFQLKQINNTHFLLQFFNLNKNQPQEINLQRNFTTQMFVNGVQLKVNKAHTSFQTQLTHNYFDFQTLPPQFKFAALFEAFKLSPAQIFQQLLEKPHKTSNFFIRALKLQIEPQQNEDELDVESESFSLISKLTLKKIQYPVRSEKCSHFNSCCCLEEMLALYEESGQLKCLVCNQIVQFEDLRVDATGYYFAEQQKTGIFAISKNGDVTGGSNDVDAEESGW</sequence>
<evidence type="ECO:0000313" key="5">
    <source>
        <dbReference type="EMBL" id="JAP91815.1"/>
    </source>
</evidence>
<keyword evidence="3" id="KW-0862">Zinc</keyword>
<dbReference type="InterPro" id="IPR004181">
    <property type="entry name" value="Znf_MIZ"/>
</dbReference>
<evidence type="ECO:0000256" key="1">
    <source>
        <dbReference type="ARBA" id="ARBA00022723"/>
    </source>
</evidence>
<keyword evidence="1" id="KW-0479">Metal-binding</keyword>
<dbReference type="PANTHER" id="PTHR10782">
    <property type="entry name" value="ZINC FINGER MIZ DOMAIN-CONTAINING PROTEIN"/>
    <property type="match status" value="1"/>
</dbReference>
<dbReference type="PANTHER" id="PTHR10782:SF4">
    <property type="entry name" value="TONALLI, ISOFORM E"/>
    <property type="match status" value="1"/>
</dbReference>
<keyword evidence="2" id="KW-0863">Zinc-finger</keyword>
<name>A0A146K7L5_9EUKA</name>
<proteinExistence type="predicted"/>
<dbReference type="Pfam" id="PF11789">
    <property type="entry name" value="zf-Nse"/>
    <property type="match status" value="1"/>
</dbReference>
<accession>A0A146K7L5</accession>
<evidence type="ECO:0000256" key="3">
    <source>
        <dbReference type="ARBA" id="ARBA00022833"/>
    </source>
</evidence>
<evidence type="ECO:0000256" key="2">
    <source>
        <dbReference type="ARBA" id="ARBA00022771"/>
    </source>
</evidence>
<reference evidence="5" key="1">
    <citation type="submission" date="2015-07" db="EMBL/GenBank/DDBJ databases">
        <title>Adaptation to a free-living lifestyle via gene acquisitions in the diplomonad Trepomonas sp. PC1.</title>
        <authorList>
            <person name="Xu F."/>
            <person name="Jerlstrom-Hultqvist J."/>
            <person name="Kolisko M."/>
            <person name="Simpson A.G.B."/>
            <person name="Roger A.J."/>
            <person name="Svard S.G."/>
            <person name="Andersson J.O."/>
        </authorList>
    </citation>
    <scope>NUCLEOTIDE SEQUENCE</scope>
    <source>
        <strain evidence="5">PC1</strain>
    </source>
</reference>
<evidence type="ECO:0000259" key="4">
    <source>
        <dbReference type="Pfam" id="PF11789"/>
    </source>
</evidence>
<organism evidence="5">
    <name type="scientific">Trepomonas sp. PC1</name>
    <dbReference type="NCBI Taxonomy" id="1076344"/>
    <lineage>
        <taxon>Eukaryota</taxon>
        <taxon>Metamonada</taxon>
        <taxon>Diplomonadida</taxon>
        <taxon>Hexamitidae</taxon>
        <taxon>Hexamitinae</taxon>
        <taxon>Trepomonas</taxon>
    </lineage>
</organism>
<dbReference type="GO" id="GO:0008270">
    <property type="term" value="F:zinc ion binding"/>
    <property type="evidence" value="ECO:0007669"/>
    <property type="project" value="UniProtKB-KW"/>
</dbReference>
<dbReference type="AlphaFoldDB" id="A0A146K7L5"/>
<dbReference type="InterPro" id="IPR013083">
    <property type="entry name" value="Znf_RING/FYVE/PHD"/>
</dbReference>
<dbReference type="EMBL" id="GDID01004791">
    <property type="protein sequence ID" value="JAP91815.1"/>
    <property type="molecule type" value="Transcribed_RNA"/>
</dbReference>
<dbReference type="GO" id="GO:0000785">
    <property type="term" value="C:chromatin"/>
    <property type="evidence" value="ECO:0007669"/>
    <property type="project" value="TreeGrafter"/>
</dbReference>
<dbReference type="GO" id="GO:0016925">
    <property type="term" value="P:protein sumoylation"/>
    <property type="evidence" value="ECO:0007669"/>
    <property type="project" value="TreeGrafter"/>
</dbReference>
<gene>
    <name evidence="5" type="ORF">TPC1_16447</name>
</gene>
<feature type="non-terminal residue" evidence="5">
    <location>
        <position position="1"/>
    </location>
</feature>
<protein>
    <submittedName>
        <fullName evidence="5">MIZ/SP-RING zinc finger domain-containing protein</fullName>
    </submittedName>
</protein>